<dbReference type="PANTHER" id="PTHR43806">
    <property type="entry name" value="PEPTIDASE S8"/>
    <property type="match status" value="1"/>
</dbReference>
<dbReference type="EMBL" id="SLXT01000022">
    <property type="protein sequence ID" value="TCP62446.1"/>
    <property type="molecule type" value="Genomic_DNA"/>
</dbReference>
<evidence type="ECO:0000256" key="5">
    <source>
        <dbReference type="PROSITE-ProRule" id="PRU01240"/>
    </source>
</evidence>
<dbReference type="RefSeq" id="WP_131919931.1">
    <property type="nucleotide sequence ID" value="NZ_JAOQNU010000021.1"/>
</dbReference>
<comment type="similarity">
    <text evidence="1 5">Belongs to the peptidase S8 family.</text>
</comment>
<dbReference type="PROSITE" id="PS51892">
    <property type="entry name" value="SUBTILASE"/>
    <property type="match status" value="1"/>
</dbReference>
<protein>
    <submittedName>
        <fullName evidence="7">Subtilase family protein</fullName>
    </submittedName>
</protein>
<evidence type="ECO:0000256" key="1">
    <source>
        <dbReference type="ARBA" id="ARBA00011073"/>
    </source>
</evidence>
<keyword evidence="2" id="KW-0645">Protease</keyword>
<dbReference type="GO" id="GO:0006508">
    <property type="term" value="P:proteolysis"/>
    <property type="evidence" value="ECO:0007669"/>
    <property type="project" value="UniProtKB-KW"/>
</dbReference>
<dbReference type="AlphaFoldDB" id="A0A4V2SWI6"/>
<dbReference type="InterPro" id="IPR050131">
    <property type="entry name" value="Peptidase_S8_subtilisin-like"/>
</dbReference>
<evidence type="ECO:0000259" key="6">
    <source>
        <dbReference type="Pfam" id="PF00082"/>
    </source>
</evidence>
<dbReference type="OrthoDB" id="9759014at2"/>
<feature type="domain" description="Peptidase S8/S53" evidence="6">
    <location>
        <begin position="366"/>
        <end position="533"/>
    </location>
</feature>
<dbReference type="Proteomes" id="UP000294813">
    <property type="component" value="Unassembled WGS sequence"/>
</dbReference>
<proteinExistence type="inferred from homology"/>
<accession>A0A4V2SWI6</accession>
<sequence>MAVPPGHFDHIRWQRLPEVAPRRTRSVMPPGPPLQEDFARHGRRILYKVQNTIQEEIGKREDLGIDPSRLLVLQLSFLHVNERQLLERLGLTIVEEIEKKIALEVPYYTLTVAFNTAKALEQFLDKTVSGCYGISDTERIRASNGDIDPLKLTLTFLDLEAAKRFADDQQITTTYGLEIRNKQPQKKSSRTAYRLLVQFSDAHVLQNFQRELEMYRQGQMNAGELTANQRRELFDAMEDFRGLTREDRMGERIRTEGIKGEGPFFFDVDLWFPGRSGEHLREVERQFRKVVERTGGQVTDSPSVVAESMLLTKVQGSLATLETLLNYDRVALVDLPPQFPAAQFSIFQDIELPQDTLELPSDAPLACVVDSGVVAGHPLLQGTVVDERDFDSGENTPTDLVGHGTHVAGSVVYGDIARCVQSNVWNPRVRLLSAKVMRRGQHNDVEFADEQRVETQVRKAILTFAREYGCRIFNLSFGHAFRPYRGGRQLPWALMLDELARAENIVIIVSAGNVSSPGIPTNTRNAVIIMKIKRFNHRW</sequence>
<dbReference type="InterPro" id="IPR000209">
    <property type="entry name" value="Peptidase_S8/S53_dom"/>
</dbReference>
<gene>
    <name evidence="7" type="ORF">EDD73_12216</name>
</gene>
<comment type="caution">
    <text evidence="7">The sequence shown here is derived from an EMBL/GenBank/DDBJ whole genome shotgun (WGS) entry which is preliminary data.</text>
</comment>
<organism evidence="7 8">
    <name type="scientific">Heliophilum fasciatum</name>
    <dbReference type="NCBI Taxonomy" id="35700"/>
    <lineage>
        <taxon>Bacteria</taxon>
        <taxon>Bacillati</taxon>
        <taxon>Bacillota</taxon>
        <taxon>Clostridia</taxon>
        <taxon>Eubacteriales</taxon>
        <taxon>Heliobacteriaceae</taxon>
        <taxon>Heliophilum</taxon>
    </lineage>
</organism>
<reference evidence="7 8" key="1">
    <citation type="submission" date="2019-03" db="EMBL/GenBank/DDBJ databases">
        <title>Genomic Encyclopedia of Type Strains, Phase IV (KMG-IV): sequencing the most valuable type-strain genomes for metagenomic binning, comparative biology and taxonomic classification.</title>
        <authorList>
            <person name="Goeker M."/>
        </authorList>
    </citation>
    <scope>NUCLEOTIDE SEQUENCE [LARGE SCALE GENOMIC DNA]</scope>
    <source>
        <strain evidence="7 8">DSM 11170</strain>
    </source>
</reference>
<comment type="caution">
    <text evidence="5">Lacks conserved residue(s) required for the propagation of feature annotation.</text>
</comment>
<evidence type="ECO:0000313" key="8">
    <source>
        <dbReference type="Proteomes" id="UP000294813"/>
    </source>
</evidence>
<dbReference type="InterPro" id="IPR036852">
    <property type="entry name" value="Peptidase_S8/S53_dom_sf"/>
</dbReference>
<dbReference type="GO" id="GO:0004252">
    <property type="term" value="F:serine-type endopeptidase activity"/>
    <property type="evidence" value="ECO:0007669"/>
    <property type="project" value="InterPro"/>
</dbReference>
<evidence type="ECO:0000313" key="7">
    <source>
        <dbReference type="EMBL" id="TCP62446.1"/>
    </source>
</evidence>
<dbReference type="SUPFAM" id="SSF52743">
    <property type="entry name" value="Subtilisin-like"/>
    <property type="match status" value="1"/>
</dbReference>
<keyword evidence="3" id="KW-0378">Hydrolase</keyword>
<dbReference type="Pfam" id="PF00082">
    <property type="entry name" value="Peptidase_S8"/>
    <property type="match status" value="1"/>
</dbReference>
<dbReference type="Gene3D" id="3.40.50.200">
    <property type="entry name" value="Peptidase S8/S53 domain"/>
    <property type="match status" value="1"/>
</dbReference>
<keyword evidence="8" id="KW-1185">Reference proteome</keyword>
<evidence type="ECO:0000256" key="2">
    <source>
        <dbReference type="ARBA" id="ARBA00022670"/>
    </source>
</evidence>
<evidence type="ECO:0000256" key="3">
    <source>
        <dbReference type="ARBA" id="ARBA00022801"/>
    </source>
</evidence>
<dbReference type="PANTHER" id="PTHR43806:SF11">
    <property type="entry name" value="CEREVISIN-RELATED"/>
    <property type="match status" value="1"/>
</dbReference>
<keyword evidence="4" id="KW-0720">Serine protease</keyword>
<name>A0A4V2SWI6_9FIRM</name>
<evidence type="ECO:0000256" key="4">
    <source>
        <dbReference type="ARBA" id="ARBA00022825"/>
    </source>
</evidence>